<name>A0A1F5VFX1_9BACT</name>
<dbReference type="Proteomes" id="UP000179251">
    <property type="component" value="Unassembled WGS sequence"/>
</dbReference>
<accession>A0A1F5VFX1</accession>
<protein>
    <submittedName>
        <fullName evidence="1">Uncharacterized protein</fullName>
    </submittedName>
</protein>
<dbReference type="InterPro" id="IPR037238">
    <property type="entry name" value="YbiA-like_sf"/>
</dbReference>
<dbReference type="AlphaFoldDB" id="A0A1F5VFX1"/>
<comment type="caution">
    <text evidence="1">The sequence shown here is derived from an EMBL/GenBank/DDBJ whole genome shotgun (WGS) entry which is preliminary data.</text>
</comment>
<gene>
    <name evidence="1" type="ORF">A2834_04620</name>
</gene>
<proteinExistence type="predicted"/>
<dbReference type="EMBL" id="MFHD01000019">
    <property type="protein sequence ID" value="OGF62314.1"/>
    <property type="molecule type" value="Genomic_DNA"/>
</dbReference>
<dbReference type="Pfam" id="PF08010">
    <property type="entry name" value="Phage_30_3"/>
    <property type="match status" value="1"/>
</dbReference>
<sequence>MDIGSKAGYPASALSNFASHPFVFDGVECASMEGLVQAFKFDKPHIQVEVCKLVGIRAKRRGQKRNKAWKRIQKLWWRGKEYDRHGNDYQKLLDRAFNALAENDSFQKALLATGNSTLTHSIGKSKCPETVLTEREFCSRLETIRARLSKN</sequence>
<organism evidence="1 2">
    <name type="scientific">Candidatus Giovannonibacteria bacterium RIFCSPHIGHO2_01_FULL_45_23</name>
    <dbReference type="NCBI Taxonomy" id="1798325"/>
    <lineage>
        <taxon>Bacteria</taxon>
        <taxon>Candidatus Giovannoniibacteriota</taxon>
    </lineage>
</organism>
<evidence type="ECO:0000313" key="1">
    <source>
        <dbReference type="EMBL" id="OGF62314.1"/>
    </source>
</evidence>
<dbReference type="InterPro" id="IPR012596">
    <property type="entry name" value="Phage_T4_Y12G"/>
</dbReference>
<reference evidence="1 2" key="1">
    <citation type="journal article" date="2016" name="Nat. Commun.">
        <title>Thousands of microbial genomes shed light on interconnected biogeochemical processes in an aquifer system.</title>
        <authorList>
            <person name="Anantharaman K."/>
            <person name="Brown C.T."/>
            <person name="Hug L.A."/>
            <person name="Sharon I."/>
            <person name="Castelle C.J."/>
            <person name="Probst A.J."/>
            <person name="Thomas B.C."/>
            <person name="Singh A."/>
            <person name="Wilkins M.J."/>
            <person name="Karaoz U."/>
            <person name="Brodie E.L."/>
            <person name="Williams K.H."/>
            <person name="Hubbard S.S."/>
            <person name="Banfield J.F."/>
        </authorList>
    </citation>
    <scope>NUCLEOTIDE SEQUENCE [LARGE SCALE GENOMIC DNA]</scope>
</reference>
<dbReference type="Gene3D" id="1.10.357.40">
    <property type="entry name" value="YbiA-like"/>
    <property type="match status" value="1"/>
</dbReference>
<dbReference type="SUPFAM" id="SSF143990">
    <property type="entry name" value="YbiA-like"/>
    <property type="match status" value="1"/>
</dbReference>
<evidence type="ECO:0000313" key="2">
    <source>
        <dbReference type="Proteomes" id="UP000179251"/>
    </source>
</evidence>